<protein>
    <recommendedName>
        <fullName evidence="3">Regulatory protein zeste</fullName>
    </recommendedName>
</protein>
<reference evidence="2" key="1">
    <citation type="submission" date="2020-11" db="EMBL/GenBank/DDBJ databases">
        <authorList>
            <person name="Tran Van P."/>
        </authorList>
    </citation>
    <scope>NUCLEOTIDE SEQUENCE</scope>
</reference>
<evidence type="ECO:0000313" key="2">
    <source>
        <dbReference type="EMBL" id="CAD7450763.1"/>
    </source>
</evidence>
<sequence length="136" mass="15368">MLDHREVAAGRLFGMKGRENLGTRWQELGLLLNTMGPHKSVVQWQKVWTDLKYKARRHAALFRADHLKTGNKPKNEPALNDMEKKILTIIGPETAEGYCVADSLPERQLLNSNGCERTSKSPGNSLQNCKLDRLKS</sequence>
<feature type="region of interest" description="Disordered" evidence="1">
    <location>
        <begin position="113"/>
        <end position="136"/>
    </location>
</feature>
<accession>A0A7R9FCT9</accession>
<gene>
    <name evidence="2" type="ORF">TBIB3V08_LOCUS13032</name>
</gene>
<evidence type="ECO:0000256" key="1">
    <source>
        <dbReference type="SAM" id="MobiDB-lite"/>
    </source>
</evidence>
<dbReference type="EMBL" id="OD578344">
    <property type="protein sequence ID" value="CAD7450763.1"/>
    <property type="molecule type" value="Genomic_DNA"/>
</dbReference>
<dbReference type="PANTHER" id="PTHR23098:SF16">
    <property type="entry name" value="REGULATORY PROTEIN ZESTE"/>
    <property type="match status" value="1"/>
</dbReference>
<name>A0A7R9FCT9_9NEOP</name>
<dbReference type="GO" id="GO:0005634">
    <property type="term" value="C:nucleus"/>
    <property type="evidence" value="ECO:0007669"/>
    <property type="project" value="TreeGrafter"/>
</dbReference>
<evidence type="ECO:0008006" key="3">
    <source>
        <dbReference type="Google" id="ProtNLM"/>
    </source>
</evidence>
<dbReference type="AlphaFoldDB" id="A0A7R9FCT9"/>
<dbReference type="PANTHER" id="PTHR23098">
    <property type="entry name" value="AGAP001331-PA-RELATED"/>
    <property type="match status" value="1"/>
</dbReference>
<organism evidence="2">
    <name type="scientific">Timema bartmani</name>
    <dbReference type="NCBI Taxonomy" id="61472"/>
    <lineage>
        <taxon>Eukaryota</taxon>
        <taxon>Metazoa</taxon>
        <taxon>Ecdysozoa</taxon>
        <taxon>Arthropoda</taxon>
        <taxon>Hexapoda</taxon>
        <taxon>Insecta</taxon>
        <taxon>Pterygota</taxon>
        <taxon>Neoptera</taxon>
        <taxon>Polyneoptera</taxon>
        <taxon>Phasmatodea</taxon>
        <taxon>Timematodea</taxon>
        <taxon>Timematoidea</taxon>
        <taxon>Timematidae</taxon>
        <taxon>Timema</taxon>
    </lineage>
</organism>
<proteinExistence type="predicted"/>
<feature type="compositionally biased region" description="Polar residues" evidence="1">
    <location>
        <begin position="113"/>
        <end position="128"/>
    </location>
</feature>